<feature type="region of interest" description="Disordered" evidence="1">
    <location>
        <begin position="195"/>
        <end position="219"/>
    </location>
</feature>
<dbReference type="HOGENOM" id="CLU_921918_0_0_1"/>
<evidence type="ECO:0000313" key="2">
    <source>
        <dbReference type="EMBL" id="AEO60654.1"/>
    </source>
</evidence>
<organism evidence="2 3">
    <name type="scientific">Thermothelomyces thermophilus (strain ATCC 42464 / BCRC 31852 / DSM 1799)</name>
    <name type="common">Sporotrichum thermophile</name>
    <dbReference type="NCBI Taxonomy" id="573729"/>
    <lineage>
        <taxon>Eukaryota</taxon>
        <taxon>Fungi</taxon>
        <taxon>Dikarya</taxon>
        <taxon>Ascomycota</taxon>
        <taxon>Pezizomycotina</taxon>
        <taxon>Sordariomycetes</taxon>
        <taxon>Sordariomycetidae</taxon>
        <taxon>Sordariales</taxon>
        <taxon>Chaetomiaceae</taxon>
        <taxon>Thermothelomyces</taxon>
    </lineage>
</organism>
<dbReference type="KEGG" id="mtm:MYCTH_2129781"/>
<name>G2QL22_THET4</name>
<dbReference type="AlphaFoldDB" id="G2QL22"/>
<dbReference type="VEuPathDB" id="FungiDB:MYCTH_2129781"/>
<keyword evidence="3" id="KW-1185">Reference proteome</keyword>
<dbReference type="EMBL" id="CP003007">
    <property type="protein sequence ID" value="AEO60654.1"/>
    <property type="molecule type" value="Genomic_DNA"/>
</dbReference>
<feature type="compositionally biased region" description="Basic and acidic residues" evidence="1">
    <location>
        <begin position="208"/>
        <end position="217"/>
    </location>
</feature>
<evidence type="ECO:0000256" key="1">
    <source>
        <dbReference type="SAM" id="MobiDB-lite"/>
    </source>
</evidence>
<reference evidence="2 3" key="1">
    <citation type="journal article" date="2011" name="Nat. Biotechnol.">
        <title>Comparative genomic analysis of the thermophilic biomass-degrading fungi Myceliophthora thermophila and Thielavia terrestris.</title>
        <authorList>
            <person name="Berka R.M."/>
            <person name="Grigoriev I.V."/>
            <person name="Otillar R."/>
            <person name="Salamov A."/>
            <person name="Grimwood J."/>
            <person name="Reid I."/>
            <person name="Ishmael N."/>
            <person name="John T."/>
            <person name="Darmond C."/>
            <person name="Moisan M.-C."/>
            <person name="Henrissat B."/>
            <person name="Coutinho P.M."/>
            <person name="Lombard V."/>
            <person name="Natvig D.O."/>
            <person name="Lindquist E."/>
            <person name="Schmutz J."/>
            <person name="Lucas S."/>
            <person name="Harris P."/>
            <person name="Powlowski J."/>
            <person name="Bellemare A."/>
            <person name="Taylor D."/>
            <person name="Butler G."/>
            <person name="de Vries R.P."/>
            <person name="Allijn I.E."/>
            <person name="van den Brink J."/>
            <person name="Ushinsky S."/>
            <person name="Storms R."/>
            <person name="Powell A.J."/>
            <person name="Paulsen I.T."/>
            <person name="Elbourne L.D.H."/>
            <person name="Baker S.E."/>
            <person name="Magnuson J."/>
            <person name="LaBoissiere S."/>
            <person name="Clutterbuck A.J."/>
            <person name="Martinez D."/>
            <person name="Wogulis M."/>
            <person name="de Leon A.L."/>
            <person name="Rey M.W."/>
            <person name="Tsang A."/>
        </authorList>
    </citation>
    <scope>NUCLEOTIDE SEQUENCE [LARGE SCALE GENOMIC DNA]</scope>
    <source>
        <strain evidence="3">ATCC 42464 / BCRC 31852 / DSM 1799</strain>
    </source>
</reference>
<dbReference type="InParanoid" id="G2QL22"/>
<evidence type="ECO:0000313" key="3">
    <source>
        <dbReference type="Proteomes" id="UP000007322"/>
    </source>
</evidence>
<dbReference type="GeneID" id="11513724"/>
<proteinExistence type="predicted"/>
<gene>
    <name evidence="2" type="ORF">MYCTH_2129781</name>
</gene>
<sequence length="302" mass="32892">MPDFAHVAQGQPPTPDRAPSLTHAYFLSYDRHIRCGFRVSQRSDKVPIRLSACLPTFAPFNSSGHAAWSPLSDADVTAHGLGLVRGVGSSEALGISTASAVAWSGLNKMQWDCLMSPSNQVVHSLSYRRRGGMGNWCAFYQPQESKRMRPANGRDPEAERTIGRAIKGQDASVPSGQWSKRRGGRGGIRFVKRATLREQRNPSAEARNGSEAKERPGGRRVQYVQVARRQTSLGRARGTAAAVSKSVNIAQTTIVAAEQLPDRMGLDDARHALRARNEHQIQSDPLGTQGMEHAAFLTCKVA</sequence>
<dbReference type="RefSeq" id="XP_003665899.1">
    <property type="nucleotide sequence ID" value="XM_003665851.1"/>
</dbReference>
<accession>G2QL22</accession>
<protein>
    <submittedName>
        <fullName evidence="2">Uncharacterized protein</fullName>
    </submittedName>
</protein>
<dbReference type="Proteomes" id="UP000007322">
    <property type="component" value="Chromosome 6"/>
</dbReference>